<organism evidence="1 2">
    <name type="scientific">Prescottella agglutinans</name>
    <dbReference type="NCBI Taxonomy" id="1644129"/>
    <lineage>
        <taxon>Bacteria</taxon>
        <taxon>Bacillati</taxon>
        <taxon>Actinomycetota</taxon>
        <taxon>Actinomycetes</taxon>
        <taxon>Mycobacteriales</taxon>
        <taxon>Nocardiaceae</taxon>
        <taxon>Prescottella</taxon>
    </lineage>
</organism>
<dbReference type="RefSeq" id="WP_280763275.1">
    <property type="nucleotide sequence ID" value="NZ_JARXVC010000017.1"/>
</dbReference>
<evidence type="ECO:0000313" key="2">
    <source>
        <dbReference type="Proteomes" id="UP001160334"/>
    </source>
</evidence>
<accession>A0ABT6MI82</accession>
<gene>
    <name evidence="1" type="ORF">M2280_005278</name>
</gene>
<protein>
    <submittedName>
        <fullName evidence="1">Uncharacterized protein</fullName>
    </submittedName>
</protein>
<dbReference type="EMBL" id="JARXVC010000017">
    <property type="protein sequence ID" value="MDH6284027.1"/>
    <property type="molecule type" value="Genomic_DNA"/>
</dbReference>
<reference evidence="1 2" key="1">
    <citation type="submission" date="2023-04" db="EMBL/GenBank/DDBJ databases">
        <title>Forest soil microbial communities from Buena Vista Peninsula, Colon Province, Panama.</title>
        <authorList>
            <person name="Bouskill N."/>
        </authorList>
    </citation>
    <scope>NUCLEOTIDE SEQUENCE [LARGE SCALE GENOMIC DNA]</scope>
    <source>
        <strain evidence="1 2">CFH S0262</strain>
    </source>
</reference>
<proteinExistence type="predicted"/>
<dbReference type="Proteomes" id="UP001160334">
    <property type="component" value="Unassembled WGS sequence"/>
</dbReference>
<sequence>MTTMLTLARTLAENVLDEHRWSHPERRCACKGPVSEEEWPGHLLDKLTEGGVALIASDRLEPDVLAAALHEIEHRSTAVAHKREYHRSLAAPRLIAYLTTDPVHPAHDAVPRTIPGADEP</sequence>
<name>A0ABT6MI82_9NOCA</name>
<evidence type="ECO:0000313" key="1">
    <source>
        <dbReference type="EMBL" id="MDH6284027.1"/>
    </source>
</evidence>
<keyword evidence="2" id="KW-1185">Reference proteome</keyword>
<comment type="caution">
    <text evidence="1">The sequence shown here is derived from an EMBL/GenBank/DDBJ whole genome shotgun (WGS) entry which is preliminary data.</text>
</comment>